<keyword evidence="3" id="KW-0378">Hydrolase</keyword>
<dbReference type="RefSeq" id="WP_380740127.1">
    <property type="nucleotide sequence ID" value="NZ_JBHTJP010000035.1"/>
</dbReference>
<evidence type="ECO:0000256" key="3">
    <source>
        <dbReference type="ARBA" id="ARBA00022801"/>
    </source>
</evidence>
<feature type="domain" description="NlpC/P60" evidence="5">
    <location>
        <begin position="60"/>
        <end position="187"/>
    </location>
</feature>
<comment type="caution">
    <text evidence="6">The sequence shown here is derived from an EMBL/GenBank/DDBJ whole genome shotgun (WGS) entry which is preliminary data.</text>
</comment>
<keyword evidence="4" id="KW-0788">Thiol protease</keyword>
<name>A0ABW3IJI4_9FLAO</name>
<sequence length="187" mass="21233">MRLLNIVIFGVISVFLTSCGAHKNVSRETQEPVQKDEISHFEETSEETIIEKPKEETSILNAISRIPDYAMEFLGTRYKYGGNTSEGMDCSGLVTTAFLKEDISLPRTSRDISLQGERINLDEVVRGDLLFFQTNSRRKVINHVGLVVETEAGEIQFIHSTTSRGVIISSLKENYWQENFVMARRIQ</sequence>
<gene>
    <name evidence="6" type="ORF">ACFQ1G_12730</name>
</gene>
<dbReference type="InterPro" id="IPR000064">
    <property type="entry name" value="NLP_P60_dom"/>
</dbReference>
<reference evidence="7" key="1">
    <citation type="journal article" date="2019" name="Int. J. Syst. Evol. Microbiol.">
        <title>The Global Catalogue of Microorganisms (GCM) 10K type strain sequencing project: providing services to taxonomists for standard genome sequencing and annotation.</title>
        <authorList>
            <consortium name="The Broad Institute Genomics Platform"/>
            <consortium name="The Broad Institute Genome Sequencing Center for Infectious Disease"/>
            <person name="Wu L."/>
            <person name="Ma J."/>
        </authorList>
    </citation>
    <scope>NUCLEOTIDE SEQUENCE [LARGE SCALE GENOMIC DNA]</scope>
    <source>
        <strain evidence="7">CCUG 60898</strain>
    </source>
</reference>
<protein>
    <submittedName>
        <fullName evidence="6">C40 family peptidase</fullName>
    </submittedName>
</protein>
<dbReference type="Gene3D" id="3.90.1720.10">
    <property type="entry name" value="endopeptidase domain like (from Nostoc punctiforme)"/>
    <property type="match status" value="1"/>
</dbReference>
<proteinExistence type="inferred from homology"/>
<dbReference type="Pfam" id="PF00877">
    <property type="entry name" value="NLPC_P60"/>
    <property type="match status" value="1"/>
</dbReference>
<keyword evidence="2" id="KW-0645">Protease</keyword>
<dbReference type="PANTHER" id="PTHR47053:SF1">
    <property type="entry name" value="MUREIN DD-ENDOPEPTIDASE MEPH-RELATED"/>
    <property type="match status" value="1"/>
</dbReference>
<evidence type="ECO:0000313" key="7">
    <source>
        <dbReference type="Proteomes" id="UP001597100"/>
    </source>
</evidence>
<dbReference type="InterPro" id="IPR038765">
    <property type="entry name" value="Papain-like_cys_pep_sf"/>
</dbReference>
<evidence type="ECO:0000256" key="1">
    <source>
        <dbReference type="ARBA" id="ARBA00007074"/>
    </source>
</evidence>
<dbReference type="EMBL" id="JBHTJP010000035">
    <property type="protein sequence ID" value="MFD0977660.1"/>
    <property type="molecule type" value="Genomic_DNA"/>
</dbReference>
<evidence type="ECO:0000313" key="6">
    <source>
        <dbReference type="EMBL" id="MFD0977660.1"/>
    </source>
</evidence>
<dbReference type="PROSITE" id="PS51935">
    <property type="entry name" value="NLPC_P60"/>
    <property type="match status" value="1"/>
</dbReference>
<evidence type="ECO:0000256" key="2">
    <source>
        <dbReference type="ARBA" id="ARBA00022670"/>
    </source>
</evidence>
<accession>A0ABW3IJI4</accession>
<comment type="similarity">
    <text evidence="1">Belongs to the peptidase C40 family.</text>
</comment>
<organism evidence="6 7">
    <name type="scientific">Salinimicrobium gaetbulicola</name>
    <dbReference type="NCBI Taxonomy" id="999702"/>
    <lineage>
        <taxon>Bacteria</taxon>
        <taxon>Pseudomonadati</taxon>
        <taxon>Bacteroidota</taxon>
        <taxon>Flavobacteriia</taxon>
        <taxon>Flavobacteriales</taxon>
        <taxon>Flavobacteriaceae</taxon>
        <taxon>Salinimicrobium</taxon>
    </lineage>
</organism>
<evidence type="ECO:0000256" key="4">
    <source>
        <dbReference type="ARBA" id="ARBA00022807"/>
    </source>
</evidence>
<dbReference type="InterPro" id="IPR051202">
    <property type="entry name" value="Peptidase_C40"/>
</dbReference>
<evidence type="ECO:0000259" key="5">
    <source>
        <dbReference type="PROSITE" id="PS51935"/>
    </source>
</evidence>
<keyword evidence="7" id="KW-1185">Reference proteome</keyword>
<dbReference type="SUPFAM" id="SSF54001">
    <property type="entry name" value="Cysteine proteinases"/>
    <property type="match status" value="1"/>
</dbReference>
<dbReference type="Proteomes" id="UP001597100">
    <property type="component" value="Unassembled WGS sequence"/>
</dbReference>
<dbReference type="PANTHER" id="PTHR47053">
    <property type="entry name" value="MUREIN DD-ENDOPEPTIDASE MEPH-RELATED"/>
    <property type="match status" value="1"/>
</dbReference>
<dbReference type="PROSITE" id="PS51257">
    <property type="entry name" value="PROKAR_LIPOPROTEIN"/>
    <property type="match status" value="1"/>
</dbReference>